<dbReference type="PANTHER" id="PTHR30032">
    <property type="entry name" value="N-ACETYLMURAMOYL-L-ALANINE AMIDASE-RELATED"/>
    <property type="match status" value="1"/>
</dbReference>
<dbReference type="Proteomes" id="UP001501326">
    <property type="component" value="Unassembled WGS sequence"/>
</dbReference>
<dbReference type="InterPro" id="IPR007253">
    <property type="entry name" value="Cell_wall-bd_2"/>
</dbReference>
<proteinExistence type="predicted"/>
<accession>A0ABN3UG73</accession>
<gene>
    <name evidence="2" type="ORF">GCM10009867_07310</name>
</gene>
<evidence type="ECO:0008006" key="4">
    <source>
        <dbReference type="Google" id="ProtNLM"/>
    </source>
</evidence>
<sequence length="346" mass="34612">MSAKSFTSPQGAVFVASGQNFPDALAGGAAAAKQVGPLLLTSSSRLSGATSNELKRLRPSKIYILGGTGAVSGATAVALNGIAPTQRIGGADRYATAANTSKAIFTSASTVYIASGLGFADALAGGPAAAKQAAPMLLTSATSLPAATRAELTRLQPSAVKILGGNGAVSSRVQSQIQAAVPSARITRYSGADRYATAASVAKAVWPNGSRTVFDASGTSFPDGLSATPSAAVNKAPLLLTSKSCMPSPTASASASLSPSLRVFVGGTGVVTTSGTVCGSTPVAPTPPPPPPTPPSPPSVDYDCGDFSTWPEAQAVFDRYYPAYGDVFRLDRDGDLIACEDLPGAP</sequence>
<dbReference type="InterPro" id="IPR051922">
    <property type="entry name" value="Bact_Sporulation_Assoc"/>
</dbReference>
<dbReference type="Gene3D" id="3.40.50.12090">
    <property type="match status" value="2"/>
</dbReference>
<dbReference type="PANTHER" id="PTHR30032:SF8">
    <property type="entry name" value="GERMINATION-SPECIFIC N-ACETYLMURAMOYL-L-ALANINE AMIDASE"/>
    <property type="match status" value="1"/>
</dbReference>
<evidence type="ECO:0000313" key="3">
    <source>
        <dbReference type="Proteomes" id="UP001501326"/>
    </source>
</evidence>
<organism evidence="2 3">
    <name type="scientific">Pedococcus aerophilus</name>
    <dbReference type="NCBI Taxonomy" id="436356"/>
    <lineage>
        <taxon>Bacteria</taxon>
        <taxon>Bacillati</taxon>
        <taxon>Actinomycetota</taxon>
        <taxon>Actinomycetes</taxon>
        <taxon>Micrococcales</taxon>
        <taxon>Intrasporangiaceae</taxon>
        <taxon>Pedococcus</taxon>
    </lineage>
</organism>
<dbReference type="Pfam" id="PF04122">
    <property type="entry name" value="CW_binding_2"/>
    <property type="match status" value="3"/>
</dbReference>
<dbReference type="EMBL" id="BAAARN010000001">
    <property type="protein sequence ID" value="GAA2732116.1"/>
    <property type="molecule type" value="Genomic_DNA"/>
</dbReference>
<feature type="compositionally biased region" description="Pro residues" evidence="1">
    <location>
        <begin position="284"/>
        <end position="298"/>
    </location>
</feature>
<protein>
    <recommendedName>
        <fullName evidence="4">Excalibur calcium-binding domain-containing protein</fullName>
    </recommendedName>
</protein>
<evidence type="ECO:0000256" key="1">
    <source>
        <dbReference type="SAM" id="MobiDB-lite"/>
    </source>
</evidence>
<keyword evidence="3" id="KW-1185">Reference proteome</keyword>
<reference evidence="2 3" key="1">
    <citation type="journal article" date="2019" name="Int. J. Syst. Evol. Microbiol.">
        <title>The Global Catalogue of Microorganisms (GCM) 10K type strain sequencing project: providing services to taxonomists for standard genome sequencing and annotation.</title>
        <authorList>
            <consortium name="The Broad Institute Genomics Platform"/>
            <consortium name="The Broad Institute Genome Sequencing Center for Infectious Disease"/>
            <person name="Wu L."/>
            <person name="Ma J."/>
        </authorList>
    </citation>
    <scope>NUCLEOTIDE SEQUENCE [LARGE SCALE GENOMIC DNA]</scope>
    <source>
        <strain evidence="2 3">JCM 16378</strain>
    </source>
</reference>
<comment type="caution">
    <text evidence="2">The sequence shown here is derived from an EMBL/GenBank/DDBJ whole genome shotgun (WGS) entry which is preliminary data.</text>
</comment>
<name>A0ABN3UG73_9MICO</name>
<evidence type="ECO:0000313" key="2">
    <source>
        <dbReference type="EMBL" id="GAA2732116.1"/>
    </source>
</evidence>
<feature type="region of interest" description="Disordered" evidence="1">
    <location>
        <begin position="276"/>
        <end position="300"/>
    </location>
</feature>